<evidence type="ECO:0000256" key="5">
    <source>
        <dbReference type="ARBA" id="ARBA00013958"/>
    </source>
</evidence>
<reference evidence="18" key="1">
    <citation type="submission" date="2021-01" db="EMBL/GenBank/DDBJ databases">
        <title>Genome public.</title>
        <authorList>
            <person name="Liu C."/>
            <person name="Sun Q."/>
        </authorList>
    </citation>
    <scope>NUCLEOTIDE SEQUENCE [LARGE SCALE GENOMIC DNA]</scope>
    <source>
        <strain evidence="18">YIM B02556</strain>
    </source>
</reference>
<protein>
    <recommendedName>
        <fullName evidence="5">Probable periplasmic serine endoprotease DegP-like</fullName>
        <ecNumber evidence="4">3.4.21.107</ecNumber>
    </recommendedName>
    <alternativeName>
        <fullName evidence="13">Protease Do</fullName>
    </alternativeName>
</protein>
<keyword evidence="11" id="KW-0720">Serine protease</keyword>
<dbReference type="SUPFAM" id="SSF50494">
    <property type="entry name" value="Trypsin-like serine proteases"/>
    <property type="match status" value="1"/>
</dbReference>
<evidence type="ECO:0000256" key="7">
    <source>
        <dbReference type="ARBA" id="ARBA00022729"/>
    </source>
</evidence>
<keyword evidence="12" id="KW-0346">Stress response</keyword>
<evidence type="ECO:0000256" key="8">
    <source>
        <dbReference type="ARBA" id="ARBA00022737"/>
    </source>
</evidence>
<keyword evidence="8" id="KW-0677">Repeat</keyword>
<evidence type="ECO:0000313" key="17">
    <source>
        <dbReference type="EMBL" id="MBK1839624.1"/>
    </source>
</evidence>
<dbReference type="SMART" id="SM00228">
    <property type="entry name" value="PDZ"/>
    <property type="match status" value="2"/>
</dbReference>
<dbReference type="Gene3D" id="2.30.42.10">
    <property type="match status" value="2"/>
</dbReference>
<dbReference type="SUPFAM" id="SSF50156">
    <property type="entry name" value="PDZ domain-like"/>
    <property type="match status" value="2"/>
</dbReference>
<evidence type="ECO:0000256" key="10">
    <source>
        <dbReference type="ARBA" id="ARBA00022801"/>
    </source>
</evidence>
<evidence type="ECO:0000256" key="11">
    <source>
        <dbReference type="ARBA" id="ARBA00022825"/>
    </source>
</evidence>
<proteinExistence type="inferred from homology"/>
<dbReference type="PROSITE" id="PS50106">
    <property type="entry name" value="PDZ"/>
    <property type="match status" value="2"/>
</dbReference>
<evidence type="ECO:0000256" key="9">
    <source>
        <dbReference type="ARBA" id="ARBA00022764"/>
    </source>
</evidence>
<organism evidence="17 18">
    <name type="scientific">Azospirillum endophyticum</name>
    <dbReference type="NCBI Taxonomy" id="2800326"/>
    <lineage>
        <taxon>Bacteria</taxon>
        <taxon>Pseudomonadati</taxon>
        <taxon>Pseudomonadota</taxon>
        <taxon>Alphaproteobacteria</taxon>
        <taxon>Rhodospirillales</taxon>
        <taxon>Azospirillaceae</taxon>
        <taxon>Azospirillum</taxon>
    </lineage>
</organism>
<evidence type="ECO:0000256" key="15">
    <source>
        <dbReference type="SAM" id="SignalP"/>
    </source>
</evidence>
<evidence type="ECO:0000256" key="2">
    <source>
        <dbReference type="ARBA" id="ARBA00004418"/>
    </source>
</evidence>
<feature type="chain" id="PRO_5045834230" description="Probable periplasmic serine endoprotease DegP-like" evidence="15">
    <location>
        <begin position="39"/>
        <end position="535"/>
    </location>
</feature>
<gene>
    <name evidence="17" type="ORF">JHL17_19625</name>
</gene>
<evidence type="ECO:0000313" key="18">
    <source>
        <dbReference type="Proteomes" id="UP000652760"/>
    </source>
</evidence>
<dbReference type="EMBL" id="JAENHM010000058">
    <property type="protein sequence ID" value="MBK1839624.1"/>
    <property type="molecule type" value="Genomic_DNA"/>
</dbReference>
<evidence type="ECO:0000256" key="13">
    <source>
        <dbReference type="ARBA" id="ARBA00032850"/>
    </source>
</evidence>
<evidence type="ECO:0000256" key="6">
    <source>
        <dbReference type="ARBA" id="ARBA00022670"/>
    </source>
</evidence>
<feature type="region of interest" description="Disordered" evidence="14">
    <location>
        <begin position="416"/>
        <end position="441"/>
    </location>
</feature>
<comment type="similarity">
    <text evidence="3">Belongs to the peptidase S1C family.</text>
</comment>
<feature type="domain" description="PDZ" evidence="16">
    <location>
        <begin position="319"/>
        <end position="398"/>
    </location>
</feature>
<keyword evidence="7 15" id="KW-0732">Signal</keyword>
<dbReference type="InterPro" id="IPR001478">
    <property type="entry name" value="PDZ"/>
</dbReference>
<keyword evidence="9" id="KW-0574">Periplasm</keyword>
<dbReference type="InterPro" id="IPR001940">
    <property type="entry name" value="Peptidase_S1C"/>
</dbReference>
<keyword evidence="6" id="KW-0645">Protease</keyword>
<dbReference type="Pfam" id="PF13180">
    <property type="entry name" value="PDZ_2"/>
    <property type="match status" value="2"/>
</dbReference>
<keyword evidence="18" id="KW-1185">Reference proteome</keyword>
<sequence length="535" mass="55079">MPHASVPRSYPPLRRLPAAALCALLSGAVLLPVSPAAAQDAAQNTVAAGSQPGASRTYSPPSFRDLARTQIDTVVNISSTQAPQASAGGRLPEGMDVPPGSPLEEFFREFRKRQRGGQENGPGSGQEGASPDAPQGLPSMALGSGFIIDPAGLIVTNNHVVADAAEIAVTLHDGTKLPAKLLGSDAPTDLALLKVESAKPLAATHWGDSESVEVGDWVVAIGNPFGLGGSVTAGILSARARDIQQGPYDEYLQTDAAINRGNSGGPLYDAGGAVIGINTAIYSPTGGSVGIGFAIPSSLAKPIIDQLKDGGKVRRGWLGVQVQRVTPDIAESLGADGTGGALVTSISPDSPAASAGLRQGDVITAFNGDPLEQMRQLPRLVASTEIGRTVPMTLLRGGKEQSIQVTVGELRDEPQQLAMSGSSGAPRSAQPEESKSSLGLKLAPLTPGLRQTFSIAEDIDGLVVTEVDRDSAASQRGLDLGDVIVEAGQEPVATAADLETRIAKAKEQGRKTLLMLVSRGGDLRYVPLPLDGRKG</sequence>
<dbReference type="Pfam" id="PF13365">
    <property type="entry name" value="Trypsin_2"/>
    <property type="match status" value="1"/>
</dbReference>
<feature type="domain" description="PDZ" evidence="16">
    <location>
        <begin position="432"/>
        <end position="520"/>
    </location>
</feature>
<evidence type="ECO:0000256" key="4">
    <source>
        <dbReference type="ARBA" id="ARBA00013035"/>
    </source>
</evidence>
<dbReference type="EC" id="3.4.21.107" evidence="4"/>
<comment type="catalytic activity">
    <reaction evidence="1">
        <text>Acts on substrates that are at least partially unfolded. The cleavage site P1 residue is normally between a pair of hydrophobic residues, such as Val-|-Val.</text>
        <dbReference type="EC" id="3.4.21.107"/>
    </reaction>
</comment>
<accession>A0ABS1F868</accession>
<keyword evidence="10" id="KW-0378">Hydrolase</keyword>
<feature type="region of interest" description="Disordered" evidence="14">
    <location>
        <begin position="79"/>
        <end position="138"/>
    </location>
</feature>
<evidence type="ECO:0000256" key="14">
    <source>
        <dbReference type="SAM" id="MobiDB-lite"/>
    </source>
</evidence>
<evidence type="ECO:0000259" key="16">
    <source>
        <dbReference type="PROSITE" id="PS50106"/>
    </source>
</evidence>
<dbReference type="CDD" id="cd10839">
    <property type="entry name" value="cpPDZ1_DegP-like"/>
    <property type="match status" value="1"/>
</dbReference>
<feature type="signal peptide" evidence="15">
    <location>
        <begin position="1"/>
        <end position="38"/>
    </location>
</feature>
<dbReference type="Gene3D" id="2.40.10.120">
    <property type="match status" value="1"/>
</dbReference>
<dbReference type="PANTHER" id="PTHR22939:SF130">
    <property type="entry name" value="PERIPLASMIC SERINE ENDOPROTEASE DEGP-LIKE-RELATED"/>
    <property type="match status" value="1"/>
</dbReference>
<name>A0ABS1F868_9PROT</name>
<dbReference type="PANTHER" id="PTHR22939">
    <property type="entry name" value="SERINE PROTEASE FAMILY S1C HTRA-RELATED"/>
    <property type="match status" value="1"/>
</dbReference>
<evidence type="ECO:0000256" key="1">
    <source>
        <dbReference type="ARBA" id="ARBA00001772"/>
    </source>
</evidence>
<dbReference type="PRINTS" id="PR00834">
    <property type="entry name" value="PROTEASES2C"/>
</dbReference>
<dbReference type="InterPro" id="IPR011782">
    <property type="entry name" value="Pept_S1C_Do"/>
</dbReference>
<comment type="caution">
    <text evidence="17">The sequence shown here is derived from an EMBL/GenBank/DDBJ whole genome shotgun (WGS) entry which is preliminary data.</text>
</comment>
<dbReference type="InterPro" id="IPR009003">
    <property type="entry name" value="Peptidase_S1_PA"/>
</dbReference>
<evidence type="ECO:0000256" key="3">
    <source>
        <dbReference type="ARBA" id="ARBA00010541"/>
    </source>
</evidence>
<dbReference type="Proteomes" id="UP000652760">
    <property type="component" value="Unassembled WGS sequence"/>
</dbReference>
<comment type="subcellular location">
    <subcellularLocation>
        <location evidence="2">Periplasm</location>
    </subcellularLocation>
</comment>
<dbReference type="NCBIfam" id="TIGR02037">
    <property type="entry name" value="degP_htrA_DO"/>
    <property type="match status" value="1"/>
</dbReference>
<evidence type="ECO:0000256" key="12">
    <source>
        <dbReference type="ARBA" id="ARBA00023016"/>
    </source>
</evidence>
<dbReference type="InterPro" id="IPR036034">
    <property type="entry name" value="PDZ_sf"/>
</dbReference>